<evidence type="ECO:0000256" key="7">
    <source>
        <dbReference type="ARBA" id="ARBA00039386"/>
    </source>
</evidence>
<accession>A0ABT0RI26</accession>
<dbReference type="InterPro" id="IPR007419">
    <property type="entry name" value="BFD-like_2Fe2S-bd_dom"/>
</dbReference>
<evidence type="ECO:0000256" key="2">
    <source>
        <dbReference type="ARBA" id="ARBA00022714"/>
    </source>
</evidence>
<comment type="caution">
    <text evidence="10">The sequence shown here is derived from an EMBL/GenBank/DDBJ whole genome shotgun (WGS) entry which is preliminary data.</text>
</comment>
<keyword evidence="5" id="KW-0408">Iron</keyword>
<keyword evidence="4" id="KW-0249">Electron transport</keyword>
<comment type="similarity">
    <text evidence="8">Belongs to the Bfd family.</text>
</comment>
<keyword evidence="1" id="KW-0813">Transport</keyword>
<dbReference type="Gene3D" id="1.10.10.1100">
    <property type="entry name" value="BFD-like [2Fe-2S]-binding domain"/>
    <property type="match status" value="1"/>
</dbReference>
<keyword evidence="2" id="KW-0001">2Fe-2S</keyword>
<keyword evidence="11" id="KW-1185">Reference proteome</keyword>
<proteinExistence type="inferred from homology"/>
<evidence type="ECO:0000313" key="11">
    <source>
        <dbReference type="Proteomes" id="UP001165343"/>
    </source>
</evidence>
<evidence type="ECO:0000256" key="6">
    <source>
        <dbReference type="ARBA" id="ARBA00023014"/>
    </source>
</evidence>
<evidence type="ECO:0000256" key="3">
    <source>
        <dbReference type="ARBA" id="ARBA00022723"/>
    </source>
</evidence>
<dbReference type="EMBL" id="JAMGBC010000001">
    <property type="protein sequence ID" value="MCL6679907.1"/>
    <property type="molecule type" value="Genomic_DNA"/>
</dbReference>
<evidence type="ECO:0000313" key="10">
    <source>
        <dbReference type="EMBL" id="MCL6679907.1"/>
    </source>
</evidence>
<dbReference type="Proteomes" id="UP001165343">
    <property type="component" value="Unassembled WGS sequence"/>
</dbReference>
<keyword evidence="6" id="KW-0411">Iron-sulfur</keyword>
<organism evidence="10 11">
    <name type="scientific">Sphingomonas anseongensis</name>
    <dbReference type="NCBI Taxonomy" id="2908207"/>
    <lineage>
        <taxon>Bacteria</taxon>
        <taxon>Pseudomonadati</taxon>
        <taxon>Pseudomonadota</taxon>
        <taxon>Alphaproteobacteria</taxon>
        <taxon>Sphingomonadales</taxon>
        <taxon>Sphingomonadaceae</taxon>
        <taxon>Sphingomonas</taxon>
    </lineage>
</organism>
<gene>
    <name evidence="10" type="ORF">LZ519_11365</name>
</gene>
<dbReference type="RefSeq" id="WP_249868780.1">
    <property type="nucleotide sequence ID" value="NZ_JAMGBC010000001.1"/>
</dbReference>
<dbReference type="InterPro" id="IPR052371">
    <property type="entry name" value="BFD-associated_ferredoxin"/>
</dbReference>
<protein>
    <recommendedName>
        <fullName evidence="7">Bacterioferritin-associated ferredoxin</fullName>
    </recommendedName>
</protein>
<dbReference type="InterPro" id="IPR041854">
    <property type="entry name" value="BFD-like_2Fe2S-bd_dom_sf"/>
</dbReference>
<evidence type="ECO:0000256" key="4">
    <source>
        <dbReference type="ARBA" id="ARBA00022982"/>
    </source>
</evidence>
<evidence type="ECO:0000259" key="9">
    <source>
        <dbReference type="Pfam" id="PF04324"/>
    </source>
</evidence>
<dbReference type="PANTHER" id="PTHR37424:SF1">
    <property type="entry name" value="BACTERIOFERRITIN-ASSOCIATED FERREDOXIN"/>
    <property type="match status" value="1"/>
</dbReference>
<evidence type="ECO:0000256" key="8">
    <source>
        <dbReference type="ARBA" id="ARBA00046332"/>
    </source>
</evidence>
<evidence type="ECO:0000256" key="1">
    <source>
        <dbReference type="ARBA" id="ARBA00022448"/>
    </source>
</evidence>
<reference evidence="10" key="1">
    <citation type="submission" date="2022-05" db="EMBL/GenBank/DDBJ databases">
        <authorList>
            <person name="Jo J.-H."/>
            <person name="Im W.-T."/>
        </authorList>
    </citation>
    <scope>NUCLEOTIDE SEQUENCE</scope>
    <source>
        <strain evidence="10">RG327</strain>
    </source>
</reference>
<evidence type="ECO:0000256" key="5">
    <source>
        <dbReference type="ARBA" id="ARBA00023004"/>
    </source>
</evidence>
<feature type="domain" description="BFD-like [2Fe-2S]-binding" evidence="9">
    <location>
        <begin position="2"/>
        <end position="51"/>
    </location>
</feature>
<sequence length="63" mass="6888">MILCVCNAITESEVRDLARAGAPTPEQAYAALGHEPQCCSCLSYAQKLMDEERRAHPKLRAVA</sequence>
<keyword evidence="3" id="KW-0479">Metal-binding</keyword>
<dbReference type="Pfam" id="PF04324">
    <property type="entry name" value="Fer2_BFD"/>
    <property type="match status" value="1"/>
</dbReference>
<name>A0ABT0RI26_9SPHN</name>
<dbReference type="PANTHER" id="PTHR37424">
    <property type="entry name" value="BACTERIOFERRITIN-ASSOCIATED FERREDOXIN"/>
    <property type="match status" value="1"/>
</dbReference>